<keyword evidence="6 9" id="KW-0210">Decarboxylase</keyword>
<dbReference type="CDD" id="cd17299">
    <property type="entry name" value="acetolactate_decarboxylase"/>
    <property type="match status" value="1"/>
</dbReference>
<accession>A0A0R1EYC1</accession>
<evidence type="ECO:0000256" key="2">
    <source>
        <dbReference type="ARBA" id="ARBA00005170"/>
    </source>
</evidence>
<dbReference type="GO" id="GO:0045151">
    <property type="term" value="P:acetoin biosynthetic process"/>
    <property type="evidence" value="ECO:0007669"/>
    <property type="project" value="UniProtKB-UniRule"/>
</dbReference>
<dbReference type="SUPFAM" id="SSF117856">
    <property type="entry name" value="AF0104/ALDC/Ptd012-like"/>
    <property type="match status" value="1"/>
</dbReference>
<dbReference type="AlphaFoldDB" id="A0A0R1EYC1"/>
<evidence type="ECO:0000256" key="8">
    <source>
        <dbReference type="ARBA" id="ARBA00023239"/>
    </source>
</evidence>
<gene>
    <name evidence="10" type="ORF">FD22_GL002383</name>
</gene>
<evidence type="ECO:0000256" key="9">
    <source>
        <dbReference type="PIRNR" id="PIRNR001332"/>
    </source>
</evidence>
<dbReference type="PANTHER" id="PTHR35524">
    <property type="entry name" value="ALPHA-ACETOLACTATE DECARBOXYLASE"/>
    <property type="match status" value="1"/>
</dbReference>
<dbReference type="GO" id="GO:0047605">
    <property type="term" value="F:acetolactate decarboxylase activity"/>
    <property type="evidence" value="ECO:0007669"/>
    <property type="project" value="UniProtKB-UniRule"/>
</dbReference>
<evidence type="ECO:0000256" key="5">
    <source>
        <dbReference type="ARBA" id="ARBA00020164"/>
    </source>
</evidence>
<dbReference type="GeneID" id="65917660"/>
<dbReference type="PIRSF" id="PIRSF001332">
    <property type="entry name" value="Acetolac_decarb"/>
    <property type="match status" value="1"/>
</dbReference>
<evidence type="ECO:0000256" key="6">
    <source>
        <dbReference type="ARBA" id="ARBA00022793"/>
    </source>
</evidence>
<keyword evidence="8 9" id="KW-0456">Lyase</keyword>
<evidence type="ECO:0000313" key="11">
    <source>
        <dbReference type="Proteomes" id="UP000051181"/>
    </source>
</evidence>
<evidence type="ECO:0000256" key="1">
    <source>
        <dbReference type="ARBA" id="ARBA00001784"/>
    </source>
</evidence>
<evidence type="ECO:0000256" key="3">
    <source>
        <dbReference type="ARBA" id="ARBA00007106"/>
    </source>
</evidence>
<dbReference type="EC" id="4.1.1.5" evidence="4 9"/>
<dbReference type="Gene3D" id="3.30.1330.80">
    <property type="entry name" value="Hypothetical protein, similar to alpha- acetolactate decarboxylase, domain 2"/>
    <property type="match status" value="2"/>
</dbReference>
<protein>
    <recommendedName>
        <fullName evidence="5 9">Alpha-acetolactate decarboxylase</fullName>
        <ecNumber evidence="4 9">4.1.1.5</ecNumber>
    </recommendedName>
</protein>
<comment type="similarity">
    <text evidence="3 9">Belongs to the alpha-acetolactate decarboxylase family.</text>
</comment>
<dbReference type="UniPathway" id="UPA00626">
    <property type="reaction ID" value="UER00678"/>
</dbReference>
<evidence type="ECO:0000256" key="4">
    <source>
        <dbReference type="ARBA" id="ARBA00013204"/>
    </source>
</evidence>
<proteinExistence type="inferred from homology"/>
<sequence length="241" mass="27189">MAEQKKQSVLFQHGTLSLLVPGLFEGTMTVGELLQHGNYGIGTVQDFNGELVVLDGHAYQVVESGAVNELSAEQSVPFATVHFDDPLEQIELSNLNKTEVERYLLQNYPYRNVFFAVKITGEFAHMHTRVVEEQQKPYPSLTEATKTQPKFNQDNIHGTLIGYYAPELFQGVAVAGYHVHFLSDDHKTIGGHILDYRLQKGQVAIQPFATLEQHFPLDNHDFLHQNFNYDGMSQSINQAEK</sequence>
<evidence type="ECO:0000256" key="7">
    <source>
        <dbReference type="ARBA" id="ARBA00023061"/>
    </source>
</evidence>
<dbReference type="Pfam" id="PF03306">
    <property type="entry name" value="AAL_decarboxy"/>
    <property type="match status" value="1"/>
</dbReference>
<dbReference type="RefSeq" id="WP_010010589.1">
    <property type="nucleotide sequence ID" value="NZ_AZCN01000080.1"/>
</dbReference>
<comment type="pathway">
    <text evidence="2 9">Polyol metabolism; (R,R)-butane-2,3-diol biosynthesis; (R,R)-butane-2,3-diol from pyruvate: step 2/3.</text>
</comment>
<evidence type="ECO:0000313" key="10">
    <source>
        <dbReference type="EMBL" id="KRK14493.1"/>
    </source>
</evidence>
<comment type="catalytic activity">
    <reaction evidence="1 9">
        <text>(2S)-2-acetolactate + H(+) = (R)-acetoin + CO2</text>
        <dbReference type="Rhea" id="RHEA:21580"/>
        <dbReference type="ChEBI" id="CHEBI:15378"/>
        <dbReference type="ChEBI" id="CHEBI:15686"/>
        <dbReference type="ChEBI" id="CHEBI:16526"/>
        <dbReference type="ChEBI" id="CHEBI:58476"/>
        <dbReference type="EC" id="4.1.1.5"/>
    </reaction>
</comment>
<dbReference type="PANTHER" id="PTHR35524:SF1">
    <property type="entry name" value="ALPHA-ACETOLACTATE DECARBOXYLASE"/>
    <property type="match status" value="1"/>
</dbReference>
<dbReference type="PATRIC" id="fig|913848.6.peg.2432"/>
<reference evidence="10 11" key="1">
    <citation type="journal article" date="2015" name="Genome Announc.">
        <title>Expanding the biotechnology potential of lactobacilli through comparative genomics of 213 strains and associated genera.</title>
        <authorList>
            <person name="Sun Z."/>
            <person name="Harris H.M."/>
            <person name="McCann A."/>
            <person name="Guo C."/>
            <person name="Argimon S."/>
            <person name="Zhang W."/>
            <person name="Yang X."/>
            <person name="Jeffery I.B."/>
            <person name="Cooney J.C."/>
            <person name="Kagawa T.F."/>
            <person name="Liu W."/>
            <person name="Song Y."/>
            <person name="Salvetti E."/>
            <person name="Wrobel A."/>
            <person name="Rasinkangas P."/>
            <person name="Parkhill J."/>
            <person name="Rea M.C."/>
            <person name="O'Sullivan O."/>
            <person name="Ritari J."/>
            <person name="Douillard F.P."/>
            <person name="Paul Ross R."/>
            <person name="Yang R."/>
            <person name="Briner A.E."/>
            <person name="Felis G.E."/>
            <person name="de Vos W.M."/>
            <person name="Barrangou R."/>
            <person name="Klaenhammer T.R."/>
            <person name="Caufield P.W."/>
            <person name="Cui Y."/>
            <person name="Zhang H."/>
            <person name="O'Toole P.W."/>
        </authorList>
    </citation>
    <scope>NUCLEOTIDE SEQUENCE [LARGE SCALE GENOMIC DNA]</scope>
    <source>
        <strain evidence="10 11">DSM 20001</strain>
    </source>
</reference>
<keyword evidence="7 9" id="KW-0005">Acetoin biosynthesis</keyword>
<name>A0A0R1EYC1_9LACO</name>
<dbReference type="InterPro" id="IPR005128">
    <property type="entry name" value="Acetolactate_a_deCO2ase"/>
</dbReference>
<dbReference type="NCBIfam" id="TIGR01252">
    <property type="entry name" value="acetolac_decarb"/>
    <property type="match status" value="1"/>
</dbReference>
<organism evidence="10 11">
    <name type="scientific">Loigolactobacillus coryniformis subsp. coryniformis KCTC 3167 = DSM 20001</name>
    <dbReference type="NCBI Taxonomy" id="913848"/>
    <lineage>
        <taxon>Bacteria</taxon>
        <taxon>Bacillati</taxon>
        <taxon>Bacillota</taxon>
        <taxon>Bacilli</taxon>
        <taxon>Lactobacillales</taxon>
        <taxon>Lactobacillaceae</taxon>
        <taxon>Loigolactobacillus</taxon>
    </lineage>
</organism>
<dbReference type="Proteomes" id="UP000051181">
    <property type="component" value="Unassembled WGS sequence"/>
</dbReference>
<dbReference type="EMBL" id="AZCN01000080">
    <property type="protein sequence ID" value="KRK14493.1"/>
    <property type="molecule type" value="Genomic_DNA"/>
</dbReference>
<dbReference type="eggNOG" id="COG3527">
    <property type="taxonomic scope" value="Bacteria"/>
</dbReference>
<comment type="caution">
    <text evidence="10">The sequence shown here is derived from an EMBL/GenBank/DDBJ whole genome shotgun (WGS) entry which is preliminary data.</text>
</comment>